<evidence type="ECO:0000256" key="1">
    <source>
        <dbReference type="ARBA" id="ARBA00093634"/>
    </source>
</evidence>
<feature type="region of interest" description="Disordered" evidence="2">
    <location>
        <begin position="117"/>
        <end position="155"/>
    </location>
</feature>
<reference evidence="3 4" key="1">
    <citation type="journal article" date="2024" name="BMC Genomics">
        <title>Genome assembly of redclaw crayfish (Cherax quadricarinatus) provides insights into its immune adaptation and hypoxia tolerance.</title>
        <authorList>
            <person name="Liu Z."/>
            <person name="Zheng J."/>
            <person name="Li H."/>
            <person name="Fang K."/>
            <person name="Wang S."/>
            <person name="He J."/>
            <person name="Zhou D."/>
            <person name="Weng S."/>
            <person name="Chi M."/>
            <person name="Gu Z."/>
            <person name="He J."/>
            <person name="Li F."/>
            <person name="Wang M."/>
        </authorList>
    </citation>
    <scope>NUCLEOTIDE SEQUENCE [LARGE SCALE GENOMIC DNA]</scope>
    <source>
        <strain evidence="3">ZL_2023a</strain>
    </source>
</reference>
<dbReference type="AlphaFoldDB" id="A0AAW0W7P9"/>
<feature type="compositionally biased region" description="Basic and acidic residues" evidence="2">
    <location>
        <begin position="136"/>
        <end position="154"/>
    </location>
</feature>
<accession>A0AAW0W7P9</accession>
<dbReference type="GO" id="GO:0070072">
    <property type="term" value="P:vacuolar proton-transporting V-type ATPase complex assembly"/>
    <property type="evidence" value="ECO:0007669"/>
    <property type="project" value="InterPro"/>
</dbReference>
<proteinExistence type="predicted"/>
<protein>
    <recommendedName>
        <fullName evidence="1">Vacuolar ATPase assembly protein VMA22</fullName>
    </recommendedName>
</protein>
<dbReference type="GO" id="GO:0051082">
    <property type="term" value="F:unfolded protein binding"/>
    <property type="evidence" value="ECO:0007669"/>
    <property type="project" value="TreeGrafter"/>
</dbReference>
<evidence type="ECO:0000313" key="3">
    <source>
        <dbReference type="EMBL" id="KAK8725477.1"/>
    </source>
</evidence>
<sequence length="227" mass="25497">MAASIQLSREELCDGLDQLSLQLLELMDHLIKSNMCLEENLRSGFFHLGKTRFTLGMNAVSSLQLPTSESEVKSLAAVISTPVVLENYSGDIMYHTVDTKFLDPIVTVQDDETGKMISLEGNDHDNKNQGLRKRGTKVDGKQTSDEVSESDLKKGSSVKVKPINRDPIRWFSVLPPQTLKHAQQDFKTAIQLIAQCATTQLKLRAVSKEYKRLHEIKRKLDTIEKEA</sequence>
<organism evidence="3 4">
    <name type="scientific">Cherax quadricarinatus</name>
    <name type="common">Australian red claw crayfish</name>
    <dbReference type="NCBI Taxonomy" id="27406"/>
    <lineage>
        <taxon>Eukaryota</taxon>
        <taxon>Metazoa</taxon>
        <taxon>Ecdysozoa</taxon>
        <taxon>Arthropoda</taxon>
        <taxon>Crustacea</taxon>
        <taxon>Multicrustacea</taxon>
        <taxon>Malacostraca</taxon>
        <taxon>Eumalacostraca</taxon>
        <taxon>Eucarida</taxon>
        <taxon>Decapoda</taxon>
        <taxon>Pleocyemata</taxon>
        <taxon>Astacidea</taxon>
        <taxon>Parastacoidea</taxon>
        <taxon>Parastacidae</taxon>
        <taxon>Cherax</taxon>
    </lineage>
</organism>
<name>A0AAW0W7P9_CHEQU</name>
<dbReference type="PANTHER" id="PTHR31996:SF2">
    <property type="entry name" value="COILED-COIL DOMAIN-CONTAINING PROTEIN 115"/>
    <property type="match status" value="1"/>
</dbReference>
<evidence type="ECO:0000313" key="4">
    <source>
        <dbReference type="Proteomes" id="UP001445076"/>
    </source>
</evidence>
<gene>
    <name evidence="3" type="ORF">OTU49_010878</name>
</gene>
<dbReference type="EMBL" id="JARKIK010000083">
    <property type="protein sequence ID" value="KAK8725477.1"/>
    <property type="molecule type" value="Genomic_DNA"/>
</dbReference>
<dbReference type="PANTHER" id="PTHR31996">
    <property type="entry name" value="COILED-COIL DOMAIN-CONTAINING PROTEIN 115"/>
    <property type="match status" value="1"/>
</dbReference>
<evidence type="ECO:0000256" key="2">
    <source>
        <dbReference type="SAM" id="MobiDB-lite"/>
    </source>
</evidence>
<dbReference type="InterPro" id="IPR040357">
    <property type="entry name" value="Vma22/CCDC115"/>
</dbReference>
<keyword evidence="4" id="KW-1185">Reference proteome</keyword>
<dbReference type="Proteomes" id="UP001445076">
    <property type="component" value="Unassembled WGS sequence"/>
</dbReference>
<comment type="caution">
    <text evidence="3">The sequence shown here is derived from an EMBL/GenBank/DDBJ whole genome shotgun (WGS) entry which is preliminary data.</text>
</comment>
<dbReference type="Pfam" id="PF21730">
    <property type="entry name" value="Vma22_CCDC115"/>
    <property type="match status" value="1"/>
</dbReference>